<keyword evidence="8" id="KW-1185">Reference proteome</keyword>
<dbReference type="InterPro" id="IPR011010">
    <property type="entry name" value="DNA_brk_join_enz"/>
</dbReference>
<evidence type="ECO:0000256" key="1">
    <source>
        <dbReference type="ARBA" id="ARBA00022908"/>
    </source>
</evidence>
<dbReference type="OrthoDB" id="198497at2157"/>
<evidence type="ECO:0000256" key="2">
    <source>
        <dbReference type="ARBA" id="ARBA00023125"/>
    </source>
</evidence>
<comment type="caution">
    <text evidence="7">The sequence shown here is derived from an EMBL/GenBank/DDBJ whole genome shotgun (WGS) entry which is preliminary data.</text>
</comment>
<dbReference type="InterPro" id="IPR004107">
    <property type="entry name" value="Integrase_SAM-like_N"/>
</dbReference>
<dbReference type="InterPro" id="IPR050090">
    <property type="entry name" value="Tyrosine_recombinase_XerCD"/>
</dbReference>
<dbReference type="RefSeq" id="WP_097378415.1">
    <property type="nucleotide sequence ID" value="NZ_NXNI01000001.1"/>
</dbReference>
<evidence type="ECO:0000256" key="3">
    <source>
        <dbReference type="ARBA" id="ARBA00023172"/>
    </source>
</evidence>
<dbReference type="AlphaFoldDB" id="A0A2A5QRK0"/>
<evidence type="ECO:0000313" key="8">
    <source>
        <dbReference type="Proteomes" id="UP000219689"/>
    </source>
</evidence>
<keyword evidence="3" id="KW-0233">DNA recombination</keyword>
<feature type="domain" description="Core-binding (CB)" evidence="6">
    <location>
        <begin position="30"/>
        <end position="111"/>
    </location>
</feature>
<dbReference type="Pfam" id="PF02899">
    <property type="entry name" value="Phage_int_SAM_1"/>
    <property type="match status" value="1"/>
</dbReference>
<dbReference type="Proteomes" id="UP000219689">
    <property type="component" value="Unassembled WGS sequence"/>
</dbReference>
<proteinExistence type="predicted"/>
<name>A0A2A5QRK0_9EURY</name>
<dbReference type="Gene3D" id="1.10.443.10">
    <property type="entry name" value="Intergrase catalytic core"/>
    <property type="match status" value="1"/>
</dbReference>
<keyword evidence="2 4" id="KW-0238">DNA-binding</keyword>
<feature type="region of interest" description="Disordered" evidence="5">
    <location>
        <begin position="314"/>
        <end position="339"/>
    </location>
</feature>
<dbReference type="EMBL" id="NXNI01000001">
    <property type="protein sequence ID" value="PCR89468.1"/>
    <property type="molecule type" value="Genomic_DNA"/>
</dbReference>
<evidence type="ECO:0000259" key="6">
    <source>
        <dbReference type="PROSITE" id="PS51900"/>
    </source>
</evidence>
<dbReference type="Gene3D" id="1.10.150.130">
    <property type="match status" value="1"/>
</dbReference>
<reference evidence="7 8" key="1">
    <citation type="submission" date="2017-09" db="EMBL/GenBank/DDBJ databases">
        <title>Genome sequences of Natrinema ejinorence JCM 13890T.</title>
        <authorList>
            <person name="Roh S.W."/>
            <person name="Kim Y.B."/>
            <person name="Kim J.Y."/>
        </authorList>
    </citation>
    <scope>NUCLEOTIDE SEQUENCE [LARGE SCALE GENOMIC DNA]</scope>
    <source>
        <strain evidence="7 8">JCM 13890</strain>
    </source>
</reference>
<dbReference type="GO" id="GO:0006310">
    <property type="term" value="P:DNA recombination"/>
    <property type="evidence" value="ECO:0007669"/>
    <property type="project" value="UniProtKB-KW"/>
</dbReference>
<protein>
    <submittedName>
        <fullName evidence="7">Integrase</fullName>
    </submittedName>
</protein>
<organism evidence="7 8">
    <name type="scientific">Natrinema ejinorense</name>
    <dbReference type="NCBI Taxonomy" id="373386"/>
    <lineage>
        <taxon>Archaea</taxon>
        <taxon>Methanobacteriati</taxon>
        <taxon>Methanobacteriota</taxon>
        <taxon>Stenosarchaea group</taxon>
        <taxon>Halobacteria</taxon>
        <taxon>Halobacteriales</taxon>
        <taxon>Natrialbaceae</taxon>
        <taxon>Natrinema</taxon>
    </lineage>
</organism>
<sequence>MSDDDRIDDLVDEIGRLSDQIDDEEDLEPTDPREAFDLWMQQLDRADSTLQTYEYRLESFLEFCDENVTTLDELSSRMIKEFEAERRAEGLQKQTINNQFGTLKQFLNYCEDIEAVSEDVVVALDVPDLTKEDRVNTEKLVAERAQTILEKMGRFQYASREHVLFLLLWRTTARIGTIYALDLEDVYLDDDDRDRLRVYLREGGFSADVVDEILEGAALPFIFPRNRPETGTRLKNGDLGERVVNVADWVGETIQDYIDVNRPDRTDEHGRKPLLTSRKGDGRLSKSSMRNWIYIYTQPCEFGGECPHDRDPETCEAREHGHGSKCPSSRSPHKLRTGSITWHRDQGWPISDLSDKANAGEELIRSVYDQPEKLVRGAGRRKHLEKLDNGRGSE</sequence>
<evidence type="ECO:0000256" key="4">
    <source>
        <dbReference type="PROSITE-ProRule" id="PRU01248"/>
    </source>
</evidence>
<evidence type="ECO:0000256" key="5">
    <source>
        <dbReference type="SAM" id="MobiDB-lite"/>
    </source>
</evidence>
<dbReference type="SUPFAM" id="SSF56349">
    <property type="entry name" value="DNA breaking-rejoining enzymes"/>
    <property type="match status" value="1"/>
</dbReference>
<gene>
    <name evidence="7" type="ORF">CP557_02300</name>
</gene>
<dbReference type="InterPro" id="IPR044068">
    <property type="entry name" value="CB"/>
</dbReference>
<dbReference type="GO" id="GO:0003677">
    <property type="term" value="F:DNA binding"/>
    <property type="evidence" value="ECO:0007669"/>
    <property type="project" value="UniProtKB-UniRule"/>
</dbReference>
<keyword evidence="1" id="KW-0229">DNA integration</keyword>
<dbReference type="InterPro" id="IPR013762">
    <property type="entry name" value="Integrase-like_cat_sf"/>
</dbReference>
<dbReference type="PANTHER" id="PTHR30349">
    <property type="entry name" value="PHAGE INTEGRASE-RELATED"/>
    <property type="match status" value="1"/>
</dbReference>
<evidence type="ECO:0000313" key="7">
    <source>
        <dbReference type="EMBL" id="PCR89468.1"/>
    </source>
</evidence>
<dbReference type="PROSITE" id="PS51900">
    <property type="entry name" value="CB"/>
    <property type="match status" value="1"/>
</dbReference>
<dbReference type="PANTHER" id="PTHR30349:SF41">
    <property type="entry name" value="INTEGRASE_RECOMBINASE PROTEIN MJ0367-RELATED"/>
    <property type="match status" value="1"/>
</dbReference>
<dbReference type="InterPro" id="IPR010998">
    <property type="entry name" value="Integrase_recombinase_N"/>
</dbReference>
<dbReference type="GO" id="GO:0015074">
    <property type="term" value="P:DNA integration"/>
    <property type="evidence" value="ECO:0007669"/>
    <property type="project" value="UniProtKB-KW"/>
</dbReference>
<accession>A0A2A5QRK0</accession>